<organism evidence="6 7">
    <name type="scientific">Rubus argutus</name>
    <name type="common">Southern blackberry</name>
    <dbReference type="NCBI Taxonomy" id="59490"/>
    <lineage>
        <taxon>Eukaryota</taxon>
        <taxon>Viridiplantae</taxon>
        <taxon>Streptophyta</taxon>
        <taxon>Embryophyta</taxon>
        <taxon>Tracheophyta</taxon>
        <taxon>Spermatophyta</taxon>
        <taxon>Magnoliopsida</taxon>
        <taxon>eudicotyledons</taxon>
        <taxon>Gunneridae</taxon>
        <taxon>Pentapetalae</taxon>
        <taxon>rosids</taxon>
        <taxon>fabids</taxon>
        <taxon>Rosales</taxon>
        <taxon>Rosaceae</taxon>
        <taxon>Rosoideae</taxon>
        <taxon>Rosoideae incertae sedis</taxon>
        <taxon>Rubus</taxon>
    </lineage>
</organism>
<comment type="caution">
    <text evidence="6">The sequence shown here is derived from an EMBL/GenBank/DDBJ whole genome shotgun (WGS) entry which is preliminary data.</text>
</comment>
<dbReference type="InterPro" id="IPR036388">
    <property type="entry name" value="WH-like_DNA-bd_sf"/>
</dbReference>
<dbReference type="Pfam" id="PF23559">
    <property type="entry name" value="WHD_DRP"/>
    <property type="match status" value="1"/>
</dbReference>
<evidence type="ECO:0000313" key="6">
    <source>
        <dbReference type="EMBL" id="KAK9928899.1"/>
    </source>
</evidence>
<evidence type="ECO:0000259" key="3">
    <source>
        <dbReference type="Pfam" id="PF00931"/>
    </source>
</evidence>
<reference evidence="6 7" key="1">
    <citation type="journal article" date="2023" name="G3 (Bethesda)">
        <title>A chromosome-length genome assembly and annotation of blackberry (Rubus argutus, cv. 'Hillquist').</title>
        <authorList>
            <person name="Bruna T."/>
            <person name="Aryal R."/>
            <person name="Dudchenko O."/>
            <person name="Sargent D.J."/>
            <person name="Mead D."/>
            <person name="Buti M."/>
            <person name="Cavallini A."/>
            <person name="Hytonen T."/>
            <person name="Andres J."/>
            <person name="Pham M."/>
            <person name="Weisz D."/>
            <person name="Mascagni F."/>
            <person name="Usai G."/>
            <person name="Natali L."/>
            <person name="Bassil N."/>
            <person name="Fernandez G.E."/>
            <person name="Lomsadze A."/>
            <person name="Armour M."/>
            <person name="Olukolu B."/>
            <person name="Poorten T."/>
            <person name="Britton C."/>
            <person name="Davik J."/>
            <person name="Ashrafi H."/>
            <person name="Aiden E.L."/>
            <person name="Borodovsky M."/>
            <person name="Worthington M."/>
        </authorList>
    </citation>
    <scope>NUCLEOTIDE SEQUENCE [LARGE SCALE GENOMIC DNA]</scope>
    <source>
        <strain evidence="6">PI 553951</strain>
    </source>
</reference>
<evidence type="ECO:0000256" key="1">
    <source>
        <dbReference type="ARBA" id="ARBA00022737"/>
    </source>
</evidence>
<feature type="domain" description="Disease resistance R13L4/SHOC-2-like LRR" evidence="5">
    <location>
        <begin position="582"/>
        <end position="736"/>
    </location>
</feature>
<name>A0AAW1WVU3_RUBAR</name>
<sequence>METLLSPMVQVVLEKVCTIMLNNAQVIAKFGDEFEQMKKGLETLNGLLADTMNLHSKYHMLNGTGALSQLREAIDEADNVLIDFLVRDIYKDNKSLLRSWFHDMVFRHRVGKQLEDINTKMDKACSILGKHLKIATSVIALDMSQSETVREFMSRSYDPPVTYGLDEDIRRLKKWMFGSAKGKLDFVAIVGMGGLGKTTIAKKVFTDTQVISHFNKMIWVSVSQNFSAQRIVKCMLEKANMQAPDVSESDNDMFTKLKDGLDDQDYLIVMDDVWPKPDLEIFWTELCNILPTKVGKSSCIIITTSWSLFSRFAFRSTDGKCPNEWFEKEGKVIVKRCGGLPLAIKTVGGCLAKESGHLMEWTKTSEKFHGLTIAGKTEPVMACLQLSYDELPTYLKQCLLCVSIYPEDFEIHADQLIHWWLGDGLIQGEEGYSKTALEWGYGHLTKLANRCLLEVVDQRGYDGRIYKFKIHDMVRELITKIVEKEKFCNFSEEGMQIKIEDSRWLCLAEDMAVEVKKPWIKNNTKLRGLLLITSPALIDFSRKFVLLESLRVLDLSYSKLNVINVEDNSTPCSGICVKKFFQLIASLRRLACLNLTRVQKLLEVTSEIEKLLNLQLGSLSYLQELSGFRVVSRAKTQGCTLLELGKLEQLRVLRITICDVAEISEEEKKSLSSLQNLKVLAIDAADTRNEGNLRMIDELKLPPNIEELYLRNCRSPKMPNWFSPSRLPKLHYLSIEDCDIESLKENSSLWKIEGLYLKLLHMLKVDWNDLKRVMPALRYMEISNCSNLKNFPIHVIQPGVWRK</sequence>
<evidence type="ECO:0000259" key="4">
    <source>
        <dbReference type="Pfam" id="PF23559"/>
    </source>
</evidence>
<dbReference type="Gene3D" id="1.10.10.10">
    <property type="entry name" value="Winged helix-like DNA-binding domain superfamily/Winged helix DNA-binding domain"/>
    <property type="match status" value="1"/>
</dbReference>
<evidence type="ECO:0000313" key="7">
    <source>
        <dbReference type="Proteomes" id="UP001457282"/>
    </source>
</evidence>
<keyword evidence="7" id="KW-1185">Reference proteome</keyword>
<accession>A0AAW1WVU3</accession>
<keyword evidence="2" id="KW-0611">Plant defense</keyword>
<dbReference type="InterPro" id="IPR002182">
    <property type="entry name" value="NB-ARC"/>
</dbReference>
<dbReference type="Gene3D" id="3.80.10.10">
    <property type="entry name" value="Ribonuclease Inhibitor"/>
    <property type="match status" value="1"/>
</dbReference>
<dbReference type="InterPro" id="IPR044974">
    <property type="entry name" value="Disease_R_plants"/>
</dbReference>
<keyword evidence="1" id="KW-0677">Repeat</keyword>
<dbReference type="InterPro" id="IPR055414">
    <property type="entry name" value="LRR_R13L4/SHOC2-like"/>
</dbReference>
<dbReference type="PRINTS" id="PR00364">
    <property type="entry name" value="DISEASERSIST"/>
</dbReference>
<dbReference type="InterPro" id="IPR027417">
    <property type="entry name" value="P-loop_NTPase"/>
</dbReference>
<dbReference type="Gene3D" id="1.10.8.430">
    <property type="entry name" value="Helical domain of apoptotic protease-activating factors"/>
    <property type="match status" value="1"/>
</dbReference>
<dbReference type="PANTHER" id="PTHR23155">
    <property type="entry name" value="DISEASE RESISTANCE PROTEIN RP"/>
    <property type="match status" value="1"/>
</dbReference>
<dbReference type="SUPFAM" id="SSF52540">
    <property type="entry name" value="P-loop containing nucleoside triphosphate hydrolases"/>
    <property type="match status" value="1"/>
</dbReference>
<proteinExistence type="predicted"/>
<evidence type="ECO:0000259" key="5">
    <source>
        <dbReference type="Pfam" id="PF23598"/>
    </source>
</evidence>
<dbReference type="Gene3D" id="3.40.50.300">
    <property type="entry name" value="P-loop containing nucleotide triphosphate hydrolases"/>
    <property type="match status" value="1"/>
</dbReference>
<dbReference type="SUPFAM" id="SSF52058">
    <property type="entry name" value="L domain-like"/>
    <property type="match status" value="1"/>
</dbReference>
<evidence type="ECO:0000256" key="2">
    <source>
        <dbReference type="ARBA" id="ARBA00022821"/>
    </source>
</evidence>
<dbReference type="AlphaFoldDB" id="A0AAW1WVU3"/>
<dbReference type="InterPro" id="IPR042197">
    <property type="entry name" value="Apaf_helical"/>
</dbReference>
<dbReference type="FunFam" id="1.10.10.10:FF:000322">
    <property type="entry name" value="Probable disease resistance protein At1g63360"/>
    <property type="match status" value="1"/>
</dbReference>
<dbReference type="Pfam" id="PF23598">
    <property type="entry name" value="LRR_14"/>
    <property type="match status" value="1"/>
</dbReference>
<feature type="domain" description="NB-ARC" evidence="3">
    <location>
        <begin position="167"/>
        <end position="308"/>
    </location>
</feature>
<dbReference type="GO" id="GO:0098542">
    <property type="term" value="P:defense response to other organism"/>
    <property type="evidence" value="ECO:0007669"/>
    <property type="project" value="TreeGrafter"/>
</dbReference>
<gene>
    <name evidence="6" type="ORF">M0R45_026016</name>
</gene>
<dbReference type="InterPro" id="IPR058922">
    <property type="entry name" value="WHD_DRP"/>
</dbReference>
<dbReference type="Proteomes" id="UP001457282">
    <property type="component" value="Unassembled WGS sequence"/>
</dbReference>
<dbReference type="EMBL" id="JBEDUW010000005">
    <property type="protein sequence ID" value="KAK9928899.1"/>
    <property type="molecule type" value="Genomic_DNA"/>
</dbReference>
<dbReference type="InterPro" id="IPR032675">
    <property type="entry name" value="LRR_dom_sf"/>
</dbReference>
<protein>
    <submittedName>
        <fullName evidence="6">Uncharacterized protein</fullName>
    </submittedName>
</protein>
<dbReference type="GO" id="GO:0043531">
    <property type="term" value="F:ADP binding"/>
    <property type="evidence" value="ECO:0007669"/>
    <property type="project" value="InterPro"/>
</dbReference>
<dbReference type="PANTHER" id="PTHR23155:SF759">
    <property type="entry name" value="AAA+ ATPASE DOMAIN-CONTAINING PROTEIN"/>
    <property type="match status" value="1"/>
</dbReference>
<feature type="domain" description="Disease resistance protein winged helix" evidence="4">
    <location>
        <begin position="404"/>
        <end position="478"/>
    </location>
</feature>
<dbReference type="Pfam" id="PF00931">
    <property type="entry name" value="NB-ARC"/>
    <property type="match status" value="1"/>
</dbReference>